<dbReference type="Pfam" id="PF05656">
    <property type="entry name" value="DUF805"/>
    <property type="match status" value="1"/>
</dbReference>
<keyword evidence="1" id="KW-0812">Transmembrane</keyword>
<dbReference type="Proteomes" id="UP000006426">
    <property type="component" value="Plasmid pmppla107"/>
</dbReference>
<keyword evidence="1" id="KW-0472">Membrane</keyword>
<dbReference type="EMBL" id="CP031226">
    <property type="protein sequence ID" value="AXH59591.1"/>
    <property type="molecule type" value="Genomic_DNA"/>
</dbReference>
<feature type="transmembrane region" description="Helical" evidence="1">
    <location>
        <begin position="71"/>
        <end position="93"/>
    </location>
</feature>
<organism evidence="2 3">
    <name type="scientific">Pseudomonas amygdali pv. lachrymans str. M301315</name>
    <dbReference type="NCBI Taxonomy" id="629260"/>
    <lineage>
        <taxon>Bacteria</taxon>
        <taxon>Pseudomonadati</taxon>
        <taxon>Pseudomonadota</taxon>
        <taxon>Gammaproteobacteria</taxon>
        <taxon>Pseudomonadales</taxon>
        <taxon>Pseudomonadaceae</taxon>
        <taxon>Pseudomonas</taxon>
        <taxon>Pseudomonas amygdali</taxon>
    </lineage>
</organism>
<dbReference type="GeneID" id="39474177"/>
<reference evidence="2 3" key="1">
    <citation type="journal article" date="2011" name="PLoS Pathog.">
        <title>Dynamic evolution of pathogenicity revealed by sequencing and comparative genomics of 19 Pseudomonas syringae isolates.</title>
        <authorList>
            <person name="Baltrus D.A."/>
            <person name="Nishimura M.T."/>
            <person name="Romanchuk A."/>
            <person name="Chang J.H."/>
            <person name="Mukhtar M.S."/>
            <person name="Cherkis K."/>
            <person name="Roach J."/>
            <person name="Grant S.R."/>
            <person name="Jones C.D."/>
            <person name="Dangl J.L."/>
        </authorList>
    </citation>
    <scope>NUCLEOTIDE SEQUENCE [LARGE SCALE GENOMIC DNA]</scope>
    <source>
        <strain evidence="2 3">M301315</strain>
    </source>
</reference>
<geneLocation type="plasmid" evidence="3">
    <name>pmppla107</name>
</geneLocation>
<evidence type="ECO:0000313" key="3">
    <source>
        <dbReference type="Proteomes" id="UP000006426"/>
    </source>
</evidence>
<keyword evidence="2" id="KW-0614">Plasmid</keyword>
<feature type="transmembrane region" description="Helical" evidence="1">
    <location>
        <begin position="23"/>
        <end position="41"/>
    </location>
</feature>
<proteinExistence type="predicted"/>
<dbReference type="InterPro" id="IPR008523">
    <property type="entry name" value="DUF805"/>
</dbReference>
<dbReference type="AlphaFoldDB" id="A0AAD0PVG1"/>
<evidence type="ECO:0000313" key="2">
    <source>
        <dbReference type="EMBL" id="AXH59591.1"/>
    </source>
</evidence>
<gene>
    <name evidence="2" type="ORF">PLA107_030665</name>
</gene>
<accession>A0AAD0PVG1</accession>
<dbReference type="RefSeq" id="WP_005742191.1">
    <property type="nucleotide sequence ID" value="NZ_CP031226.1"/>
</dbReference>
<evidence type="ECO:0000256" key="1">
    <source>
        <dbReference type="SAM" id="Phobius"/>
    </source>
</evidence>
<keyword evidence="1" id="KW-1133">Transmembrane helix</keyword>
<feature type="transmembrane region" description="Helical" evidence="1">
    <location>
        <begin position="48"/>
        <end position="65"/>
    </location>
</feature>
<dbReference type="GO" id="GO:0005886">
    <property type="term" value="C:plasma membrane"/>
    <property type="evidence" value="ECO:0007669"/>
    <property type="project" value="TreeGrafter"/>
</dbReference>
<protein>
    <submittedName>
        <fullName evidence="2">DUF805 domain-containing protein</fullName>
    </submittedName>
</protein>
<dbReference type="PANTHER" id="PTHR34980">
    <property type="entry name" value="INNER MEMBRANE PROTEIN-RELATED-RELATED"/>
    <property type="match status" value="1"/>
</dbReference>
<name>A0AAD0PVG1_PSEAV</name>
<sequence>MFKFYVDAFKKCLDFSGRTDRESFWKFFAIHIALVAVFFILNKRLEGLYLLIAFLPVVSIVTRRIRDAGYHPLLTLCQFVPVVGTLFALLMCAQPTKQVAP</sequence>
<dbReference type="PANTHER" id="PTHR34980:SF2">
    <property type="entry name" value="INNER MEMBRANE PROTEIN YHAH-RELATED"/>
    <property type="match status" value="1"/>
</dbReference>